<feature type="binding site" evidence="5">
    <location>
        <position position="35"/>
    </location>
    <ligand>
        <name>S-methyl-5'-thioadenosine</name>
        <dbReference type="ChEBI" id="CHEBI:17509"/>
    </ligand>
</feature>
<comment type="subunit">
    <text evidence="5">Homodimer or homotetramer.</text>
</comment>
<feature type="binding site" evidence="5">
    <location>
        <position position="110"/>
    </location>
    <ligand>
        <name>S-methyl-5'-thioadenosine</name>
        <dbReference type="ChEBI" id="CHEBI:17509"/>
    </ligand>
</feature>
<comment type="similarity">
    <text evidence="1 5 7">Belongs to the spermidine/spermine synthase family.</text>
</comment>
<evidence type="ECO:0000256" key="6">
    <source>
        <dbReference type="PROSITE-ProRule" id="PRU00354"/>
    </source>
</evidence>
<feature type="binding site" evidence="5">
    <location>
        <position position="66"/>
    </location>
    <ligand>
        <name>spermidine</name>
        <dbReference type="ChEBI" id="CHEBI:57834"/>
    </ligand>
</feature>
<dbReference type="EMBL" id="DRBS01000062">
    <property type="protein sequence ID" value="HDD43534.1"/>
    <property type="molecule type" value="Genomic_DNA"/>
</dbReference>
<dbReference type="EC" id="2.5.1.16" evidence="5"/>
<dbReference type="HAMAP" id="MF_00198">
    <property type="entry name" value="Spermidine_synth"/>
    <property type="match status" value="1"/>
</dbReference>
<dbReference type="CDD" id="cd02440">
    <property type="entry name" value="AdoMet_MTases"/>
    <property type="match status" value="1"/>
</dbReference>
<comment type="function">
    <text evidence="5">Catalyzes the irreversible transfer of a propylamine group from the amino donor S-adenosylmethioninamine (decarboxy-AdoMet) to putrescine (1,4-diaminobutane) to yield spermidine.</text>
</comment>
<gene>
    <name evidence="5" type="primary">speE</name>
    <name evidence="10" type="ORF">ENG63_01540</name>
</gene>
<feature type="binding site" evidence="5">
    <location>
        <begin position="159"/>
        <end position="162"/>
    </location>
    <ligand>
        <name>spermidine</name>
        <dbReference type="ChEBI" id="CHEBI:57834"/>
    </ligand>
</feature>
<dbReference type="NCBIfam" id="NF002010">
    <property type="entry name" value="PRK00811.1"/>
    <property type="match status" value="1"/>
</dbReference>
<feature type="binding site" evidence="5">
    <location>
        <position position="90"/>
    </location>
    <ligand>
        <name>spermidine</name>
        <dbReference type="ChEBI" id="CHEBI:57834"/>
    </ligand>
</feature>
<evidence type="ECO:0000256" key="1">
    <source>
        <dbReference type="ARBA" id="ARBA00007867"/>
    </source>
</evidence>
<proteinExistence type="inferred from homology"/>
<comment type="caution">
    <text evidence="5">Lacks conserved residue(s) required for the propagation of feature annotation.</text>
</comment>
<dbReference type="Gene3D" id="3.40.50.150">
    <property type="entry name" value="Vaccinia Virus protein VP39"/>
    <property type="match status" value="1"/>
</dbReference>
<keyword evidence="3 5" id="KW-0745">Spermidine biosynthesis</keyword>
<comment type="caution">
    <text evidence="10">The sequence shown here is derived from an EMBL/GenBank/DDBJ whole genome shotgun (WGS) entry which is preliminary data.</text>
</comment>
<name>A0A7C0U1L9_DESA2</name>
<dbReference type="PROSITE" id="PS51006">
    <property type="entry name" value="PABS_2"/>
    <property type="match status" value="1"/>
</dbReference>
<evidence type="ECO:0000256" key="3">
    <source>
        <dbReference type="ARBA" id="ARBA00023066"/>
    </source>
</evidence>
<dbReference type="Pfam" id="PF17284">
    <property type="entry name" value="Spermine_synt_N"/>
    <property type="match status" value="1"/>
</dbReference>
<keyword evidence="4 5" id="KW-0620">Polyamine biosynthesis</keyword>
<dbReference type="PANTHER" id="PTHR11558:SF11">
    <property type="entry name" value="SPERMIDINE SYNTHASE"/>
    <property type="match status" value="1"/>
</dbReference>
<evidence type="ECO:0000256" key="5">
    <source>
        <dbReference type="HAMAP-Rule" id="MF_00198"/>
    </source>
</evidence>
<evidence type="ECO:0000256" key="4">
    <source>
        <dbReference type="ARBA" id="ARBA00023115"/>
    </source>
</evidence>
<comment type="catalytic activity">
    <reaction evidence="5 8">
        <text>S-adenosyl 3-(methylsulfanyl)propylamine + putrescine = S-methyl-5'-thioadenosine + spermidine + H(+)</text>
        <dbReference type="Rhea" id="RHEA:12721"/>
        <dbReference type="ChEBI" id="CHEBI:15378"/>
        <dbReference type="ChEBI" id="CHEBI:17509"/>
        <dbReference type="ChEBI" id="CHEBI:57443"/>
        <dbReference type="ChEBI" id="CHEBI:57834"/>
        <dbReference type="ChEBI" id="CHEBI:326268"/>
        <dbReference type="EC" id="2.5.1.16"/>
    </reaction>
</comment>
<feature type="domain" description="PABS" evidence="9">
    <location>
        <begin position="7"/>
        <end position="239"/>
    </location>
</feature>
<organism evidence="10">
    <name type="scientific">Desulfofervidus auxilii</name>
    <dbReference type="NCBI Taxonomy" id="1621989"/>
    <lineage>
        <taxon>Bacteria</taxon>
        <taxon>Pseudomonadati</taxon>
        <taxon>Thermodesulfobacteriota</taxon>
        <taxon>Candidatus Desulfofervidia</taxon>
        <taxon>Candidatus Desulfofervidales</taxon>
        <taxon>Candidatus Desulfofervidaceae</taxon>
        <taxon>Candidatus Desulfofervidus</taxon>
    </lineage>
</organism>
<dbReference type="InterPro" id="IPR029063">
    <property type="entry name" value="SAM-dependent_MTases_sf"/>
</dbReference>
<protein>
    <recommendedName>
        <fullName evidence="5">Polyamine aminopropyltransferase</fullName>
    </recommendedName>
    <alternativeName>
        <fullName evidence="5">Putrescine aminopropyltransferase</fullName>
        <shortName evidence="5">PAPT</shortName>
    </alternativeName>
    <alternativeName>
        <fullName evidence="5">Spermidine synthase</fullName>
        <shortName evidence="5">SPDS</shortName>
        <shortName evidence="5">SPDSY</shortName>
        <ecNumber evidence="5">2.5.1.16</ecNumber>
    </alternativeName>
</protein>
<reference evidence="10" key="1">
    <citation type="journal article" date="2020" name="mSystems">
        <title>Genome- and Community-Level Interaction Insights into Carbon Utilization and Element Cycling Functions of Hydrothermarchaeota in Hydrothermal Sediment.</title>
        <authorList>
            <person name="Zhou Z."/>
            <person name="Liu Y."/>
            <person name="Xu W."/>
            <person name="Pan J."/>
            <person name="Luo Z.H."/>
            <person name="Li M."/>
        </authorList>
    </citation>
    <scope>NUCLEOTIDE SEQUENCE [LARGE SCALE GENOMIC DNA]</scope>
    <source>
        <strain evidence="10">HyVt-233</strain>
    </source>
</reference>
<dbReference type="AlphaFoldDB" id="A0A7C0U1L9"/>
<comment type="pathway">
    <text evidence="5">Amine and polyamine biosynthesis; spermidine biosynthesis; spermidine from putrescine: step 1/1.</text>
</comment>
<dbReference type="SUPFAM" id="SSF53335">
    <property type="entry name" value="S-adenosyl-L-methionine-dependent methyltransferases"/>
    <property type="match status" value="1"/>
</dbReference>
<dbReference type="GO" id="GO:0004766">
    <property type="term" value="F:spermidine synthase activity"/>
    <property type="evidence" value="ECO:0007669"/>
    <property type="project" value="UniProtKB-UniRule"/>
</dbReference>
<evidence type="ECO:0000313" key="10">
    <source>
        <dbReference type="EMBL" id="HDD43534.1"/>
    </source>
</evidence>
<dbReference type="GO" id="GO:0008295">
    <property type="term" value="P:spermidine biosynthetic process"/>
    <property type="evidence" value="ECO:0007669"/>
    <property type="project" value="UniProtKB-UniRule"/>
</dbReference>
<dbReference type="InterPro" id="IPR030374">
    <property type="entry name" value="PABS"/>
</dbReference>
<sequence>MGKKKPFFWFYEDVDGLQLGLPVENVLYHGRSRYQEIYVLKAKGVGRVLVLDGCIQLTEKDEFIYHELIVHPILFTHPCPRQVLVIGGGDGGSVREILKHSTVEHIDLVEIDAEVIEVAQRYLPRISKGLKDKRVSIHIANGIEYVKNTNQKYDVVIIDSTDPIGLAKALYEKEFHLNLKQTLASDGLMVLQTQCPYYQEKALKQLHQCLKEIYPIVRIYVYTMPTYPGALWSFTCGSLKYDPLAVDEKTIQNRWQGMKTRYYNPKVHLGVFLVLPQFMLEEVT</sequence>
<dbReference type="NCBIfam" id="NF037959">
    <property type="entry name" value="MFS_SpdSyn"/>
    <property type="match status" value="1"/>
</dbReference>
<evidence type="ECO:0000256" key="7">
    <source>
        <dbReference type="RuleBase" id="RU003836"/>
    </source>
</evidence>
<dbReference type="PROSITE" id="PS01330">
    <property type="entry name" value="PABS_1"/>
    <property type="match status" value="1"/>
</dbReference>
<dbReference type="InterPro" id="IPR030373">
    <property type="entry name" value="PABS_CS"/>
</dbReference>
<dbReference type="UniPathway" id="UPA00248">
    <property type="reaction ID" value="UER00314"/>
</dbReference>
<evidence type="ECO:0000256" key="8">
    <source>
        <dbReference type="RuleBase" id="RU003837"/>
    </source>
</evidence>
<dbReference type="Gene3D" id="2.30.140.10">
    <property type="entry name" value="Spermidine synthase, tetramerisation domain"/>
    <property type="match status" value="1"/>
</dbReference>
<dbReference type="Pfam" id="PF01564">
    <property type="entry name" value="Spermine_synth"/>
    <property type="match status" value="1"/>
</dbReference>
<dbReference type="InterPro" id="IPR035246">
    <property type="entry name" value="Spermidine_synt_N"/>
</dbReference>
<keyword evidence="2 5" id="KW-0808">Transferase</keyword>
<dbReference type="NCBIfam" id="TIGR00417">
    <property type="entry name" value="speE"/>
    <property type="match status" value="1"/>
</dbReference>
<dbReference type="Proteomes" id="UP000886289">
    <property type="component" value="Unassembled WGS sequence"/>
</dbReference>
<feature type="binding site" evidence="5">
    <location>
        <begin position="141"/>
        <end position="142"/>
    </location>
    <ligand>
        <name>S-methyl-5'-thioadenosine</name>
        <dbReference type="ChEBI" id="CHEBI:17509"/>
    </ligand>
</feature>
<dbReference type="InterPro" id="IPR037163">
    <property type="entry name" value="Spermidine_synt_N_sf"/>
</dbReference>
<dbReference type="PANTHER" id="PTHR11558">
    <property type="entry name" value="SPERMIDINE/SPERMINE SYNTHASE"/>
    <property type="match status" value="1"/>
</dbReference>
<accession>A0A7C0U1L9</accession>
<dbReference type="InterPro" id="IPR001045">
    <property type="entry name" value="Spermi_synthase"/>
</dbReference>
<evidence type="ECO:0000256" key="2">
    <source>
        <dbReference type="ARBA" id="ARBA00022679"/>
    </source>
</evidence>
<feature type="active site" description="Proton acceptor" evidence="5 6">
    <location>
        <position position="159"/>
    </location>
</feature>
<evidence type="ECO:0000259" key="9">
    <source>
        <dbReference type="PROSITE" id="PS51006"/>
    </source>
</evidence>